<dbReference type="PROSITE" id="PS51318">
    <property type="entry name" value="TAT"/>
    <property type="match status" value="1"/>
</dbReference>
<feature type="region of interest" description="Disordered" evidence="5">
    <location>
        <begin position="1"/>
        <end position="25"/>
    </location>
</feature>
<comment type="caution">
    <text evidence="6">The sequence shown here is derived from an EMBL/GenBank/DDBJ whole genome shotgun (WGS) entry which is preliminary data.</text>
</comment>
<dbReference type="InterPro" id="IPR006311">
    <property type="entry name" value="TAT_signal"/>
</dbReference>
<proteinExistence type="predicted"/>
<dbReference type="GO" id="GO:0016746">
    <property type="term" value="F:acyltransferase activity"/>
    <property type="evidence" value="ECO:0007669"/>
    <property type="project" value="UniProtKB-KW"/>
</dbReference>
<sequence length="608" mass="65801">MPRDDTPRRAEGQTGERADERGTPSRLRRRAFLSSAGVAAGALAFGTPTVAAGDYQSVTDVPGFSCDHPQFTCGREVTAADGMVSSVDPIASGVAATVLREGGNAVDAAIALQYVLNVTQPHGSGIGGGGFMVVYDADSGTVECVNSRERASQTASPELYRHEGEYEQDIETGEAMGTPGTVKGLETARQRYGTCSRQRLIDPAIRLAREGFTVDGFLAEQIAENADKFNEAAIETYSDERGNPYEEGDTMTNPDLADTLECIRRRGADGFYDSAVAADLAATIREYARDPDQVVDEDDLAAYDVTIDEPVRKEWRDVELVGQPMPSSGPTVCAMILRMLEFLEVEEYDIRSAEKYHLIADSIYSAWADRMEYMGDDEFVDVPVDALLDDDYLRSRADSIEFGETVFPEDGPMGPGQPGETTHFSVIDRWGNAVSYTSTIERFMGSGKMVPGRGFMINNELTDFDAEPGGPNEPGAWKRPLSSMSPMMVLRDGRPEFTAGSPGGWSIVSATLQAILHRYAYGLRPLESITEPTIYTHSLGGVEWDEDVPAEARETLAEWGHDMADEPGEIGNVQVIASEDGTLTGAADPNRDGQAVGFDRASGKSCDD</sequence>
<dbReference type="InterPro" id="IPR000101">
    <property type="entry name" value="GGT_peptidase"/>
</dbReference>
<dbReference type="InterPro" id="IPR051792">
    <property type="entry name" value="GGT_bact"/>
</dbReference>
<protein>
    <submittedName>
        <fullName evidence="6">Gamma-glutamyltranspeptidase</fullName>
    </submittedName>
</protein>
<evidence type="ECO:0000256" key="1">
    <source>
        <dbReference type="ARBA" id="ARBA00022679"/>
    </source>
</evidence>
<dbReference type="STRING" id="1227498.C492_17113"/>
<dbReference type="InterPro" id="IPR029055">
    <property type="entry name" value="Ntn_hydrolases_N"/>
</dbReference>
<dbReference type="InterPro" id="IPR043137">
    <property type="entry name" value="GGT_ssub_C"/>
</dbReference>
<feature type="compositionally biased region" description="Basic and acidic residues" evidence="5">
    <location>
        <begin position="1"/>
        <end position="23"/>
    </location>
</feature>
<keyword evidence="2" id="KW-0378">Hydrolase</keyword>
<dbReference type="PANTHER" id="PTHR43199:SF1">
    <property type="entry name" value="GLUTATHIONE HYDROLASE PROENZYME"/>
    <property type="match status" value="1"/>
</dbReference>
<organism evidence="6 7">
    <name type="scientific">Natronococcus jeotgali DSM 18795</name>
    <dbReference type="NCBI Taxonomy" id="1227498"/>
    <lineage>
        <taxon>Archaea</taxon>
        <taxon>Methanobacteriati</taxon>
        <taxon>Methanobacteriota</taxon>
        <taxon>Stenosarchaea group</taxon>
        <taxon>Halobacteria</taxon>
        <taxon>Halobacteriales</taxon>
        <taxon>Natrialbaceae</taxon>
        <taxon>Natronococcus</taxon>
    </lineage>
</organism>
<dbReference type="GO" id="GO:0036374">
    <property type="term" value="F:glutathione hydrolase activity"/>
    <property type="evidence" value="ECO:0007669"/>
    <property type="project" value="InterPro"/>
</dbReference>
<evidence type="ECO:0000313" key="7">
    <source>
        <dbReference type="Proteomes" id="UP000011531"/>
    </source>
</evidence>
<dbReference type="PATRIC" id="fig|1227498.3.peg.3376"/>
<accession>L9WW14</accession>
<feature type="region of interest" description="Disordered" evidence="5">
    <location>
        <begin position="582"/>
        <end position="608"/>
    </location>
</feature>
<dbReference type="Pfam" id="PF01019">
    <property type="entry name" value="G_glu_transpept"/>
    <property type="match status" value="1"/>
</dbReference>
<evidence type="ECO:0000256" key="3">
    <source>
        <dbReference type="ARBA" id="ARBA00023145"/>
    </source>
</evidence>
<reference evidence="6 7" key="1">
    <citation type="journal article" date="2014" name="PLoS Genet.">
        <title>Phylogenetically driven sequencing of extremely halophilic archaea reveals strategies for static and dynamic osmo-response.</title>
        <authorList>
            <person name="Becker E.A."/>
            <person name="Seitzer P.M."/>
            <person name="Tritt A."/>
            <person name="Larsen D."/>
            <person name="Krusor M."/>
            <person name="Yao A.I."/>
            <person name="Wu D."/>
            <person name="Madern D."/>
            <person name="Eisen J.A."/>
            <person name="Darling A.E."/>
            <person name="Facciotti M.T."/>
        </authorList>
    </citation>
    <scope>NUCLEOTIDE SEQUENCE [LARGE SCALE GENOMIC DNA]</scope>
    <source>
        <strain evidence="6 7">DSM 18795</strain>
    </source>
</reference>
<dbReference type="SUPFAM" id="SSF56235">
    <property type="entry name" value="N-terminal nucleophile aminohydrolases (Ntn hydrolases)"/>
    <property type="match status" value="1"/>
</dbReference>
<evidence type="ECO:0000256" key="5">
    <source>
        <dbReference type="SAM" id="MobiDB-lite"/>
    </source>
</evidence>
<gene>
    <name evidence="6" type="ORF">C492_17113</name>
</gene>
<dbReference type="PANTHER" id="PTHR43199">
    <property type="entry name" value="GLUTATHIONE HYDROLASE"/>
    <property type="match status" value="1"/>
</dbReference>
<dbReference type="AlphaFoldDB" id="L9WW14"/>
<evidence type="ECO:0000256" key="2">
    <source>
        <dbReference type="ARBA" id="ARBA00022801"/>
    </source>
</evidence>
<keyword evidence="4" id="KW-0012">Acyltransferase</keyword>
<dbReference type="NCBIfam" id="TIGR00066">
    <property type="entry name" value="g_glut_trans"/>
    <property type="match status" value="1"/>
</dbReference>
<dbReference type="EMBL" id="AOIA01000144">
    <property type="protein sequence ID" value="ELY53699.1"/>
    <property type="molecule type" value="Genomic_DNA"/>
</dbReference>
<dbReference type="Gene3D" id="3.60.20.40">
    <property type="match status" value="1"/>
</dbReference>
<dbReference type="Gene3D" id="1.10.246.130">
    <property type="match status" value="1"/>
</dbReference>
<dbReference type="OrthoDB" id="183046at2157"/>
<dbReference type="InterPro" id="IPR043138">
    <property type="entry name" value="GGT_lsub"/>
</dbReference>
<dbReference type="PRINTS" id="PR01210">
    <property type="entry name" value="GGTRANSPTASE"/>
</dbReference>
<name>L9WW14_9EURY</name>
<evidence type="ECO:0000313" key="6">
    <source>
        <dbReference type="EMBL" id="ELY53699.1"/>
    </source>
</evidence>
<keyword evidence="1" id="KW-0808">Transferase</keyword>
<keyword evidence="3" id="KW-0865">Zymogen</keyword>
<dbReference type="GO" id="GO:0006751">
    <property type="term" value="P:glutathione catabolic process"/>
    <property type="evidence" value="ECO:0007669"/>
    <property type="project" value="InterPro"/>
</dbReference>
<evidence type="ECO:0000256" key="4">
    <source>
        <dbReference type="ARBA" id="ARBA00023315"/>
    </source>
</evidence>
<keyword evidence="7" id="KW-1185">Reference proteome</keyword>
<dbReference type="Proteomes" id="UP000011531">
    <property type="component" value="Unassembled WGS sequence"/>
</dbReference>
<dbReference type="RefSeq" id="WP_008425719.1">
    <property type="nucleotide sequence ID" value="NZ_AOIA01000144.1"/>
</dbReference>